<feature type="non-terminal residue" evidence="1">
    <location>
        <position position="1"/>
    </location>
</feature>
<proteinExistence type="predicted"/>
<dbReference type="AlphaFoldDB" id="A0A7T8JWC3"/>
<protein>
    <submittedName>
        <fullName evidence="1">Uncharacterized protein</fullName>
    </submittedName>
</protein>
<organism evidence="1 2">
    <name type="scientific">Caligus rogercresseyi</name>
    <name type="common">Sea louse</name>
    <dbReference type="NCBI Taxonomy" id="217165"/>
    <lineage>
        <taxon>Eukaryota</taxon>
        <taxon>Metazoa</taxon>
        <taxon>Ecdysozoa</taxon>
        <taxon>Arthropoda</taxon>
        <taxon>Crustacea</taxon>
        <taxon>Multicrustacea</taxon>
        <taxon>Hexanauplia</taxon>
        <taxon>Copepoda</taxon>
        <taxon>Siphonostomatoida</taxon>
        <taxon>Caligidae</taxon>
        <taxon>Caligus</taxon>
    </lineage>
</organism>
<sequence length="56" mass="6462">VEKEFERNEETLTQLNSELIRLNCEMMIHLQIVESKSNGVPLVPVMPTRAVRAVMH</sequence>
<gene>
    <name evidence="1" type="ORF">FKW44_021728</name>
</gene>
<evidence type="ECO:0000313" key="2">
    <source>
        <dbReference type="Proteomes" id="UP000595437"/>
    </source>
</evidence>
<evidence type="ECO:0000313" key="1">
    <source>
        <dbReference type="EMBL" id="QQP36581.1"/>
    </source>
</evidence>
<reference evidence="2" key="1">
    <citation type="submission" date="2021-01" db="EMBL/GenBank/DDBJ databases">
        <title>Caligus Genome Assembly.</title>
        <authorList>
            <person name="Gallardo-Escarate C."/>
        </authorList>
    </citation>
    <scope>NUCLEOTIDE SEQUENCE [LARGE SCALE GENOMIC DNA]</scope>
</reference>
<name>A0A7T8JWC3_CALRO</name>
<feature type="non-terminal residue" evidence="1">
    <location>
        <position position="56"/>
    </location>
</feature>
<dbReference type="EMBL" id="CP045905">
    <property type="protein sequence ID" value="QQP36581.1"/>
    <property type="molecule type" value="Genomic_DNA"/>
</dbReference>
<dbReference type="Proteomes" id="UP000595437">
    <property type="component" value="Chromosome 16"/>
</dbReference>
<keyword evidence="2" id="KW-1185">Reference proteome</keyword>
<accession>A0A7T8JWC3</accession>